<evidence type="ECO:0000256" key="5">
    <source>
        <dbReference type="ARBA" id="ARBA00022989"/>
    </source>
</evidence>
<dbReference type="Proteomes" id="UP000504628">
    <property type="component" value="Chromosome 6"/>
</dbReference>
<dbReference type="PROSITE" id="PS50850">
    <property type="entry name" value="MFS"/>
    <property type="match status" value="1"/>
</dbReference>
<sequence length="390" mass="40858">MQDAGAPRGQGPSAAHGGALGRPRVLLLTYALASVEFSCLFMQFSVLPYLSRSLGLDSVTFGYLQTSFGLLQLLGGPVFGRFADQRGARAAFTVSFLAASVLYLLLTAACSPALPGVALLFASRLPALFMHILPAAQMVVADLSAPEERPAALGRLGLCFGIGIILGSLLGGTLSAAYGIQCPPFVAFVANLLGAVLSFTCIPASTKGAGAHSQAAPAGGPRAGVFDLKAISRLLLQPGVLPVFLVKVVSGFPSGLFMVMFSIISMDFFRLEAAQAGYLTSFFGILQMALMSSVFHFCLLMPGLVFSLCTLNVVTDSILTKAVSASDTGTMLGLCATVQPLTRTLGPTVGGLLYRSFGVSVFGHVQFAVNFLVLLVLWRQPLPHKTDKVR</sequence>
<evidence type="ECO:0000256" key="9">
    <source>
        <dbReference type="SAM" id="Phobius"/>
    </source>
</evidence>
<proteinExistence type="inferred from homology"/>
<evidence type="ECO:0000256" key="8">
    <source>
        <dbReference type="ARBA" id="ARBA00093348"/>
    </source>
</evidence>
<gene>
    <name evidence="12" type="primary">SLC22A18</name>
</gene>
<evidence type="ECO:0000313" key="11">
    <source>
        <dbReference type="Proteomes" id="UP000504628"/>
    </source>
</evidence>
<dbReference type="CTD" id="5002"/>
<feature type="transmembrane region" description="Helical" evidence="9">
    <location>
        <begin position="244"/>
        <end position="264"/>
    </location>
</feature>
<dbReference type="GO" id="GO:0016324">
    <property type="term" value="C:apical plasma membrane"/>
    <property type="evidence" value="ECO:0007669"/>
    <property type="project" value="UniProtKB-SubCell"/>
</dbReference>
<comment type="subcellular location">
    <subcellularLocation>
        <location evidence="1">Apical cell membrane</location>
        <topology evidence="1">Multi-pass membrane protein</topology>
    </subcellularLocation>
</comment>
<reference evidence="12" key="1">
    <citation type="submission" date="2025-08" db="UniProtKB">
        <authorList>
            <consortium name="RefSeq"/>
        </authorList>
    </citation>
    <scope>IDENTIFICATION</scope>
    <source>
        <tissue evidence="12">Muscle</tissue>
    </source>
</reference>
<evidence type="ECO:0000256" key="2">
    <source>
        <dbReference type="ARBA" id="ARBA00009203"/>
    </source>
</evidence>
<keyword evidence="11" id="KW-1185">Reference proteome</keyword>
<evidence type="ECO:0000313" key="12">
    <source>
        <dbReference type="RefSeq" id="XP_035885746.1"/>
    </source>
</evidence>
<dbReference type="InterPro" id="IPR011701">
    <property type="entry name" value="MFS"/>
</dbReference>
<evidence type="ECO:0000256" key="1">
    <source>
        <dbReference type="ARBA" id="ARBA00004424"/>
    </source>
</evidence>
<comment type="similarity">
    <text evidence="2">Belongs to the major facilitator (TC 2.A.1) superfamily. Organic cation transporter (TC 2.A.1.19) family.</text>
</comment>
<feature type="transmembrane region" description="Helical" evidence="9">
    <location>
        <begin position="185"/>
        <end position="205"/>
    </location>
</feature>
<evidence type="ECO:0000256" key="3">
    <source>
        <dbReference type="ARBA" id="ARBA00022475"/>
    </source>
</evidence>
<organism evidence="11 12">
    <name type="scientific">Phyllostomus discolor</name>
    <name type="common">pale spear-nosed bat</name>
    <dbReference type="NCBI Taxonomy" id="89673"/>
    <lineage>
        <taxon>Eukaryota</taxon>
        <taxon>Metazoa</taxon>
        <taxon>Chordata</taxon>
        <taxon>Craniata</taxon>
        <taxon>Vertebrata</taxon>
        <taxon>Euteleostomi</taxon>
        <taxon>Mammalia</taxon>
        <taxon>Eutheria</taxon>
        <taxon>Laurasiatheria</taxon>
        <taxon>Chiroptera</taxon>
        <taxon>Yangochiroptera</taxon>
        <taxon>Phyllostomidae</taxon>
        <taxon>Phyllostominae</taxon>
        <taxon>Phyllostomus</taxon>
    </lineage>
</organism>
<dbReference type="Gene3D" id="1.20.1250.20">
    <property type="entry name" value="MFS general substrate transporter like domains"/>
    <property type="match status" value="1"/>
</dbReference>
<dbReference type="PANTHER" id="PTHR24002">
    <property type="entry name" value="SOLUTE CARRIER FAMILY 22 MEMBER 18"/>
    <property type="match status" value="1"/>
</dbReference>
<keyword evidence="5 9" id="KW-1133">Transmembrane helix</keyword>
<accession>A0A7E6E2G7</accession>
<dbReference type="FunFam" id="1.20.1250.20:FF:000297">
    <property type="entry name" value="Solute carrier family 22 member 18"/>
    <property type="match status" value="1"/>
</dbReference>
<feature type="domain" description="Major facilitator superfamily (MFS) profile" evidence="10">
    <location>
        <begin position="22"/>
        <end position="390"/>
    </location>
</feature>
<keyword evidence="6 9" id="KW-0472">Membrane</keyword>
<dbReference type="GO" id="GO:0005635">
    <property type="term" value="C:nuclear envelope"/>
    <property type="evidence" value="ECO:0007669"/>
    <property type="project" value="TreeGrafter"/>
</dbReference>
<name>A0A7E6E2G7_9CHIR</name>
<dbReference type="InterPro" id="IPR036259">
    <property type="entry name" value="MFS_trans_sf"/>
</dbReference>
<evidence type="ECO:0000259" key="10">
    <source>
        <dbReference type="PROSITE" id="PS50850"/>
    </source>
</evidence>
<dbReference type="RefSeq" id="XP_035885746.1">
    <property type="nucleotide sequence ID" value="XM_036029853.1"/>
</dbReference>
<dbReference type="AlphaFoldDB" id="A0A7E6E2G7"/>
<dbReference type="GeneID" id="114500210"/>
<keyword evidence="4 9" id="KW-0812">Transmembrane</keyword>
<dbReference type="CDD" id="cd17331">
    <property type="entry name" value="MFS_SLC22A18"/>
    <property type="match status" value="1"/>
</dbReference>
<feature type="transmembrane region" description="Helical" evidence="9">
    <location>
        <begin position="153"/>
        <end position="178"/>
    </location>
</feature>
<dbReference type="Pfam" id="PF07690">
    <property type="entry name" value="MFS_1"/>
    <property type="match status" value="1"/>
</dbReference>
<comment type="function">
    <text evidence="8">May act as a transporter of organic cations based on a proton efflux antiport mechanism. May play a role in the transport of chloroquine and quinidine-related compounds in kidney. Plays a role in the regulation of lipid metabolism.</text>
</comment>
<keyword evidence="3" id="KW-1003">Cell membrane</keyword>
<dbReference type="PANTHER" id="PTHR24002:SF3">
    <property type="entry name" value="SOLUTE CARRIER FAMILY 22 MEMBER 18"/>
    <property type="match status" value="1"/>
</dbReference>
<feature type="transmembrane region" description="Helical" evidence="9">
    <location>
        <begin position="276"/>
        <end position="297"/>
    </location>
</feature>
<dbReference type="SUPFAM" id="SSF103473">
    <property type="entry name" value="MFS general substrate transporter"/>
    <property type="match status" value="1"/>
</dbReference>
<dbReference type="InterPro" id="IPR001958">
    <property type="entry name" value="Tet-R_TetA/multi-R_MdtG-like"/>
</dbReference>
<feature type="transmembrane region" description="Helical" evidence="9">
    <location>
        <begin position="27"/>
        <end position="50"/>
    </location>
</feature>
<protein>
    <recommendedName>
        <fullName evidence="7">Organic cation transporter-like protein 2</fullName>
    </recommendedName>
</protein>
<dbReference type="PRINTS" id="PR01035">
    <property type="entry name" value="TCRTETA"/>
</dbReference>
<evidence type="ECO:0000256" key="6">
    <source>
        <dbReference type="ARBA" id="ARBA00023136"/>
    </source>
</evidence>
<dbReference type="GO" id="GO:0022857">
    <property type="term" value="F:transmembrane transporter activity"/>
    <property type="evidence" value="ECO:0007669"/>
    <property type="project" value="InterPro"/>
</dbReference>
<evidence type="ECO:0000256" key="4">
    <source>
        <dbReference type="ARBA" id="ARBA00022692"/>
    </source>
</evidence>
<evidence type="ECO:0000256" key="7">
    <source>
        <dbReference type="ARBA" id="ARBA00078639"/>
    </source>
</evidence>
<feature type="transmembrane region" description="Helical" evidence="9">
    <location>
        <begin position="357"/>
        <end position="378"/>
    </location>
</feature>
<feature type="transmembrane region" description="Helical" evidence="9">
    <location>
        <begin position="62"/>
        <end position="82"/>
    </location>
</feature>
<dbReference type="InterPro" id="IPR020846">
    <property type="entry name" value="MFS_dom"/>
</dbReference>